<organism evidence="4 6">
    <name type="scientific">Plasmodiophora brassicae</name>
    <name type="common">Clubroot disease agent</name>
    <dbReference type="NCBI Taxonomy" id="37360"/>
    <lineage>
        <taxon>Eukaryota</taxon>
        <taxon>Sar</taxon>
        <taxon>Rhizaria</taxon>
        <taxon>Endomyxa</taxon>
        <taxon>Phytomyxea</taxon>
        <taxon>Plasmodiophorida</taxon>
        <taxon>Plasmodiophoridae</taxon>
        <taxon>Plasmodiophora</taxon>
    </lineage>
</organism>
<feature type="transmembrane region" description="Helical" evidence="2">
    <location>
        <begin position="559"/>
        <end position="583"/>
    </location>
</feature>
<evidence type="ECO:0000256" key="2">
    <source>
        <dbReference type="SAM" id="Phobius"/>
    </source>
</evidence>
<dbReference type="Proteomes" id="UP000039324">
    <property type="component" value="Unassembled WGS sequence"/>
</dbReference>
<proteinExistence type="predicted"/>
<feature type="region of interest" description="Disordered" evidence="1">
    <location>
        <begin position="330"/>
        <end position="549"/>
    </location>
</feature>
<dbReference type="Proteomes" id="UP000290189">
    <property type="component" value="Unassembled WGS sequence"/>
</dbReference>
<feature type="compositionally biased region" description="Acidic residues" evidence="1">
    <location>
        <begin position="334"/>
        <end position="343"/>
    </location>
</feature>
<feature type="signal peptide" evidence="3">
    <location>
        <begin position="1"/>
        <end position="19"/>
    </location>
</feature>
<keyword evidence="2" id="KW-0472">Membrane</keyword>
<evidence type="ECO:0000313" key="5">
    <source>
        <dbReference type="EMBL" id="SPR00661.1"/>
    </source>
</evidence>
<dbReference type="EMBL" id="OVEO01000015">
    <property type="protein sequence ID" value="SPR00661.1"/>
    <property type="molecule type" value="Genomic_DNA"/>
</dbReference>
<keyword evidence="5" id="KW-0496">Mitochondrion</keyword>
<keyword evidence="6" id="KW-1185">Reference proteome</keyword>
<protein>
    <submittedName>
        <fullName evidence="4">Uncharacterized protein</fullName>
    </submittedName>
</protein>
<evidence type="ECO:0000256" key="3">
    <source>
        <dbReference type="SAM" id="SignalP"/>
    </source>
</evidence>
<evidence type="ECO:0000313" key="7">
    <source>
        <dbReference type="Proteomes" id="UP000290189"/>
    </source>
</evidence>
<keyword evidence="2" id="KW-1133">Transmembrane helix</keyword>
<feature type="compositionally biased region" description="Polar residues" evidence="1">
    <location>
        <begin position="436"/>
        <end position="450"/>
    </location>
</feature>
<name>A0A0G4INQ7_PLABS</name>
<accession>A0A0G4INQ7</accession>
<feature type="compositionally biased region" description="Polar residues" evidence="1">
    <location>
        <begin position="484"/>
        <end position="498"/>
    </location>
</feature>
<keyword evidence="3" id="KW-0732">Signal</keyword>
<gene>
    <name evidence="4" type="ORF">PBRA_005404</name>
    <name evidence="5" type="ORF">PLBR_LOCUS7876</name>
</gene>
<evidence type="ECO:0000256" key="1">
    <source>
        <dbReference type="SAM" id="MobiDB-lite"/>
    </source>
</evidence>
<sequence length="612" mass="65583">MSWRCVAVVLLVHAGVLCGAVWLTDCRACSPKFRAARCSSDSHEMYNKITMLSDPPSPSTHDWLVGCSSMFYLEIDFQGHSIKKQLTATRLETQQLQLSNVNGVVEGALQSITHDAINAITFVNLGHLTRDAVPDVSELRYRNTGQPVQLPSLDRAEGFPTEDSLTITIEPSFNGRIHSRSLRMLPHRVKRLHLRLSNPSHFHLLTSDLASSVDVIHLTLFTFQEAASMRARMNEASAITKVERVALELKDSSPFTYDTLPLRFVKLILDSGCTDFTLGIRVTSDIMDKTPPSTRTCAPQWGHWFCWFRLSVASLDEVLGSSSGVIAAPAADPDVAESDQDETEAGRELSVYGGSSVWADPDSNDVVDDSCSSTSAPALRDDGDVYTSAGQAAAPPDQPEGQPGSSFPDDEHFAEEPTDSSVREPSALVPLDVSEGTPQSPAESANSGSSREGGPASQPEIGRPHSDASHSTEQARYPIDVSEGTPQSPAVSANSGSSREGAPASQPEIERPDSDASPAREQAVPASVPGAQTSSPEHTSEPGQEAGVEGASWLSKWPLVPIVAACGAVAVLSFTVVIVRCCFGRCRSKRQQAGAVQAPGQTTAANVEVLWW</sequence>
<dbReference type="AlphaFoldDB" id="A0A0G4INQ7"/>
<reference evidence="5 7" key="2">
    <citation type="submission" date="2018-03" db="EMBL/GenBank/DDBJ databases">
        <authorList>
            <person name="Fogelqvist J."/>
        </authorList>
    </citation>
    <scope>NUCLEOTIDE SEQUENCE [LARGE SCALE GENOMIC DNA]</scope>
</reference>
<dbReference type="EMBL" id="CDSF01000076">
    <property type="protein sequence ID" value="CEO96800.1"/>
    <property type="molecule type" value="Genomic_DNA"/>
</dbReference>
<evidence type="ECO:0000313" key="6">
    <source>
        <dbReference type="Proteomes" id="UP000039324"/>
    </source>
</evidence>
<feature type="chain" id="PRO_5035990692" evidence="3">
    <location>
        <begin position="20"/>
        <end position="612"/>
    </location>
</feature>
<reference evidence="4 6" key="1">
    <citation type="submission" date="2015-02" db="EMBL/GenBank/DDBJ databases">
        <authorList>
            <person name="Chooi Y.-H."/>
        </authorList>
    </citation>
    <scope>NUCLEOTIDE SEQUENCE [LARGE SCALE GENOMIC DNA]</scope>
    <source>
        <strain evidence="4">E3</strain>
    </source>
</reference>
<keyword evidence="2" id="KW-0812">Transmembrane</keyword>
<geneLocation type="mitochondrion" evidence="5"/>
<evidence type="ECO:0000313" key="4">
    <source>
        <dbReference type="EMBL" id="CEO96800.1"/>
    </source>
</evidence>